<reference evidence="1" key="1">
    <citation type="journal article" date="2013" name="Nature">
        <title>The genomes of four tapeworm species reveal adaptations to parasitism.</title>
        <authorList>
            <person name="Tsai I.J."/>
            <person name="Zarowiecki M."/>
            <person name="Holroyd N."/>
            <person name="Garciarrubio A."/>
            <person name="Sanchez-Flores A."/>
            <person name="Brooks K.L."/>
            <person name="Tracey A."/>
            <person name="Bobes R.J."/>
            <person name="Fragoso G."/>
            <person name="Sciutto E."/>
            <person name="Aslett M."/>
            <person name="Beasley H."/>
            <person name="Bennett H.M."/>
            <person name="Cai J."/>
            <person name="Camicia F."/>
            <person name="Clark R."/>
            <person name="Cucher M."/>
            <person name="De Silva N."/>
            <person name="Day T.A."/>
            <person name="Deplazes P."/>
            <person name="Estrada K."/>
            <person name="Fernandez C."/>
            <person name="Holland P.W."/>
            <person name="Hou J."/>
            <person name="Hu S."/>
            <person name="Huckvale T."/>
            <person name="Hung S.S."/>
            <person name="Kamenetzky L."/>
            <person name="Keane J.A."/>
            <person name="Kiss F."/>
            <person name="Koziol U."/>
            <person name="Lambert O."/>
            <person name="Liu K."/>
            <person name="Luo X."/>
            <person name="Luo Y."/>
            <person name="Macchiaroli N."/>
            <person name="Nichol S."/>
            <person name="Paps J."/>
            <person name="Parkinson J."/>
            <person name="Pouchkina-Stantcheva N."/>
            <person name="Riddiford N."/>
            <person name="Rosenzvit M."/>
            <person name="Salinas G."/>
            <person name="Wasmuth J.D."/>
            <person name="Zamanian M."/>
            <person name="Zheng Y."/>
            <person name="Cai X."/>
            <person name="Soberon X."/>
            <person name="Olson P.D."/>
            <person name="Laclette J.P."/>
            <person name="Brehm K."/>
            <person name="Berriman M."/>
            <person name="Garciarrubio A."/>
            <person name="Bobes R.J."/>
            <person name="Fragoso G."/>
            <person name="Sanchez-Flores A."/>
            <person name="Estrada K."/>
            <person name="Cevallos M.A."/>
            <person name="Morett E."/>
            <person name="Gonzalez V."/>
            <person name="Portillo T."/>
            <person name="Ochoa-Leyva A."/>
            <person name="Jose M.V."/>
            <person name="Sciutto E."/>
            <person name="Landa A."/>
            <person name="Jimenez L."/>
            <person name="Valdes V."/>
            <person name="Carrero J.C."/>
            <person name="Larralde C."/>
            <person name="Morales-Montor J."/>
            <person name="Limon-Lason J."/>
            <person name="Soberon X."/>
            <person name="Laclette J.P."/>
        </authorList>
    </citation>
    <scope>NUCLEOTIDE SEQUENCE [LARGE SCALE GENOMIC DNA]</scope>
</reference>
<organism evidence="1 2">
    <name type="scientific">Echinococcus multilocularis</name>
    <name type="common">Fox tapeworm</name>
    <dbReference type="NCBI Taxonomy" id="6211"/>
    <lineage>
        <taxon>Eukaryota</taxon>
        <taxon>Metazoa</taxon>
        <taxon>Spiralia</taxon>
        <taxon>Lophotrochozoa</taxon>
        <taxon>Platyhelminthes</taxon>
        <taxon>Cestoda</taxon>
        <taxon>Eucestoda</taxon>
        <taxon>Cyclophyllidea</taxon>
        <taxon>Taeniidae</taxon>
        <taxon>Echinococcus</taxon>
    </lineage>
</organism>
<name>A0A068YJI9_ECHMU</name>
<evidence type="ECO:0000313" key="2">
    <source>
        <dbReference type="Proteomes" id="UP000017246"/>
    </source>
</evidence>
<proteinExistence type="predicted"/>
<dbReference type="Proteomes" id="UP000017246">
    <property type="component" value="Unassembled WGS sequence"/>
</dbReference>
<reference evidence="1" key="2">
    <citation type="submission" date="2015-11" db="EMBL/GenBank/DDBJ databases">
        <authorList>
            <person name="Zhang Y."/>
            <person name="Guo Z."/>
        </authorList>
    </citation>
    <scope>NUCLEOTIDE SEQUENCE</scope>
</reference>
<keyword evidence="2" id="KW-1185">Reference proteome</keyword>
<protein>
    <submittedName>
        <fullName evidence="1">Expressed protein</fullName>
    </submittedName>
</protein>
<dbReference type="EMBL" id="LN902842">
    <property type="protein sequence ID" value="CDS42357.1"/>
    <property type="molecule type" value="Genomic_DNA"/>
</dbReference>
<accession>A0A068YJI9</accession>
<sequence>MPPLDSPCLATPTAVISPSLPPPNLILSDFISFYLFTYKYGPTHNTHRLYDLLLNPYIRFGLILFAFESRSLPPCILHVSLLSYPFTATTTKITSSYKCACVSVHCIFYVCMVSLPLLVQLHYCCQFCGRLQVVCIKNCALKYLFLNSFSGLALTM</sequence>
<gene>
    <name evidence="1" type="ORF">EmuJ_001006200</name>
</gene>
<evidence type="ECO:0000313" key="1">
    <source>
        <dbReference type="EMBL" id="CDS42357.1"/>
    </source>
</evidence>
<dbReference type="AlphaFoldDB" id="A0A068YJI9"/>